<feature type="region of interest" description="Disordered" evidence="9">
    <location>
        <begin position="618"/>
        <end position="643"/>
    </location>
</feature>
<feature type="transmembrane region" description="Helical" evidence="10">
    <location>
        <begin position="326"/>
        <end position="347"/>
    </location>
</feature>
<keyword evidence="3 8" id="KW-0812">Transmembrane</keyword>
<accession>A0AAV7VEP7</accession>
<keyword evidence="6" id="KW-0479">Metal-binding</keyword>
<dbReference type="PROSITE" id="PS50267">
    <property type="entry name" value="NA_NEUROTRAN_SYMP_3"/>
    <property type="match status" value="1"/>
</dbReference>
<feature type="binding site" evidence="6">
    <location>
        <position position="333"/>
    </location>
    <ligand>
        <name>Na(+)</name>
        <dbReference type="ChEBI" id="CHEBI:29101"/>
        <label>1</label>
    </ligand>
</feature>
<feature type="binding site" evidence="6">
    <location>
        <position position="365"/>
    </location>
    <ligand>
        <name>Na(+)</name>
        <dbReference type="ChEBI" id="CHEBI:29101"/>
        <label>1</label>
    </ligand>
</feature>
<name>A0AAV7VEP7_PLEWA</name>
<dbReference type="GO" id="GO:0005886">
    <property type="term" value="C:plasma membrane"/>
    <property type="evidence" value="ECO:0007669"/>
    <property type="project" value="TreeGrafter"/>
</dbReference>
<evidence type="ECO:0000256" key="6">
    <source>
        <dbReference type="PIRSR" id="PIRSR600175-1"/>
    </source>
</evidence>
<gene>
    <name evidence="11" type="ORF">NDU88_002373</name>
</gene>
<comment type="caution">
    <text evidence="11">The sequence shown here is derived from an EMBL/GenBank/DDBJ whole genome shotgun (WGS) entry which is preliminary data.</text>
</comment>
<evidence type="ECO:0000256" key="1">
    <source>
        <dbReference type="ARBA" id="ARBA00004141"/>
    </source>
</evidence>
<proteinExistence type="inferred from homology"/>
<dbReference type="PROSITE" id="PS00610">
    <property type="entry name" value="NA_NEUROTRAN_SYMP_1"/>
    <property type="match status" value="1"/>
</dbReference>
<protein>
    <recommendedName>
        <fullName evidence="8">Transporter</fullName>
    </recommendedName>
</protein>
<feature type="transmembrane region" description="Helical" evidence="10">
    <location>
        <begin position="459"/>
        <end position="484"/>
    </location>
</feature>
<feature type="disulfide bond" evidence="7">
    <location>
        <begin position="183"/>
        <end position="191"/>
    </location>
</feature>
<keyword evidence="5 10" id="KW-0472">Membrane</keyword>
<feature type="binding site" evidence="6">
    <location>
        <position position="433"/>
    </location>
    <ligand>
        <name>Na(+)</name>
        <dbReference type="ChEBI" id="CHEBI:29101"/>
        <label>1</label>
    </ligand>
</feature>
<evidence type="ECO:0000256" key="7">
    <source>
        <dbReference type="PIRSR" id="PIRSR600175-2"/>
    </source>
</evidence>
<feature type="transmembrane region" description="Helical" evidence="10">
    <location>
        <begin position="101"/>
        <end position="119"/>
    </location>
</feature>
<dbReference type="PRINTS" id="PR00176">
    <property type="entry name" value="NANEUSMPORT"/>
</dbReference>
<feature type="transmembrane region" description="Helical" evidence="10">
    <location>
        <begin position="246"/>
        <end position="266"/>
    </location>
</feature>
<keyword evidence="12" id="KW-1185">Reference proteome</keyword>
<feature type="transmembrane region" description="Helical" evidence="10">
    <location>
        <begin position="490"/>
        <end position="513"/>
    </location>
</feature>
<evidence type="ECO:0000256" key="10">
    <source>
        <dbReference type="SAM" id="Phobius"/>
    </source>
</evidence>
<dbReference type="Pfam" id="PF00209">
    <property type="entry name" value="SNF"/>
    <property type="match status" value="1"/>
</dbReference>
<organism evidence="11 12">
    <name type="scientific">Pleurodeles waltl</name>
    <name type="common">Iberian ribbed newt</name>
    <dbReference type="NCBI Taxonomy" id="8319"/>
    <lineage>
        <taxon>Eukaryota</taxon>
        <taxon>Metazoa</taxon>
        <taxon>Chordata</taxon>
        <taxon>Craniata</taxon>
        <taxon>Vertebrata</taxon>
        <taxon>Euteleostomi</taxon>
        <taxon>Amphibia</taxon>
        <taxon>Batrachia</taxon>
        <taxon>Caudata</taxon>
        <taxon>Salamandroidea</taxon>
        <taxon>Salamandridae</taxon>
        <taxon>Pleurodelinae</taxon>
        <taxon>Pleurodeles</taxon>
    </lineage>
</organism>
<feature type="compositionally biased region" description="Basic and acidic residues" evidence="9">
    <location>
        <begin position="625"/>
        <end position="643"/>
    </location>
</feature>
<dbReference type="GO" id="GO:0022858">
    <property type="term" value="F:alanine transmembrane transporter activity"/>
    <property type="evidence" value="ECO:0007669"/>
    <property type="project" value="TreeGrafter"/>
</dbReference>
<keyword evidence="7" id="KW-1015">Disulfide bond</keyword>
<feature type="transmembrane region" description="Helical" evidence="10">
    <location>
        <begin position="275"/>
        <end position="292"/>
    </location>
</feature>
<dbReference type="GO" id="GO:0089718">
    <property type="term" value="P:amino acid import across plasma membrane"/>
    <property type="evidence" value="ECO:0007669"/>
    <property type="project" value="TreeGrafter"/>
</dbReference>
<evidence type="ECO:0000256" key="4">
    <source>
        <dbReference type="ARBA" id="ARBA00022989"/>
    </source>
</evidence>
<feature type="binding site" evidence="6">
    <location>
        <position position="430"/>
    </location>
    <ligand>
        <name>Na(+)</name>
        <dbReference type="ChEBI" id="CHEBI:29101"/>
        <label>1</label>
    </ligand>
</feature>
<feature type="binding site" evidence="6">
    <location>
        <position position="434"/>
    </location>
    <ligand>
        <name>Na(+)</name>
        <dbReference type="ChEBI" id="CHEBI:29101"/>
        <label>1</label>
    </ligand>
</feature>
<dbReference type="EMBL" id="JANPWB010000003">
    <property type="protein sequence ID" value="KAJ1198534.1"/>
    <property type="molecule type" value="Genomic_DNA"/>
</dbReference>
<keyword evidence="6" id="KW-0915">Sodium</keyword>
<comment type="similarity">
    <text evidence="8">Belongs to the sodium:neurotransmitter symporter (SNF) (TC 2.A.22) family.</text>
</comment>
<dbReference type="InterPro" id="IPR037272">
    <property type="entry name" value="SNS_sf"/>
</dbReference>
<feature type="transmembrane region" description="Helical" evidence="10">
    <location>
        <begin position="72"/>
        <end position="89"/>
    </location>
</feature>
<feature type="binding site" evidence="6">
    <location>
        <position position="85"/>
    </location>
    <ligand>
        <name>Na(+)</name>
        <dbReference type="ChEBI" id="CHEBI:29101"/>
        <label>1</label>
    </ligand>
</feature>
<evidence type="ECO:0000256" key="2">
    <source>
        <dbReference type="ARBA" id="ARBA00022448"/>
    </source>
</evidence>
<keyword evidence="2 8" id="KW-0813">Transport</keyword>
<evidence type="ECO:0000256" key="5">
    <source>
        <dbReference type="ARBA" id="ARBA00023136"/>
    </source>
</evidence>
<dbReference type="GO" id="GO:0015657">
    <property type="term" value="F:branched-chain amino acid:sodium symporter activity"/>
    <property type="evidence" value="ECO:0007669"/>
    <property type="project" value="TreeGrafter"/>
</dbReference>
<sequence length="661" mass="73972">MGEAAVRVKGRGARGGPFLWPRAVHTARRGRRPRIGLRFLLRTARELEPTSNENIIDQNNPEREIWSSKADYILSLVGYAVGLGNVWRFPYLAYKHGGGAFLIPYVIMLAFVGFPLFFLECSLGQFSSSGAIATWKVLPIFQGVGVTMVIIATLIAIYYNVIIAYSAYYLFASFRSVLPWDDCGDWADEKCSKYAGVSCNTTVNATAIRENVTCTNDTGSLELPSQQYWSKVALRQSSGMDETGEILWYLVLCLLMAWILIGAALCKGIQSSGKVVYFTALFPYVVLIILLVRGATLDGAVDGINYFIGAKSDISKLYNAESWKDAATQTIYSLSTACGGLLALSSYNKFKNNCYLDSLVICFINLLTSLLAGFVIFSILGHMARVSGKTVDTVAREGFELAFVAYPDALTKLPVSPLWAILFFVMLFTLGLDSQFATIETITTAIQDAYPQLMKRMRIPITAGICTILFFLGLPCVTQAGIYWVNLTDYFTGGWGLLIAGVLELMGVCWIYGANTFIQDIEMMLGKKHWIFWLWWRVCWYFISPVLLAVIFVWSLVTFDPPTYGTYVYPRWGIALGWLMIIFCIMWIPLLAIIQIVRSEGTLWQRIVKCSKPAANWGPALPQNRGERYKDMKDPKLDKETKEDLELPTVVGMDNPSFQRE</sequence>
<evidence type="ECO:0000256" key="8">
    <source>
        <dbReference type="RuleBase" id="RU003732"/>
    </source>
</evidence>
<evidence type="ECO:0000313" key="12">
    <source>
        <dbReference type="Proteomes" id="UP001066276"/>
    </source>
</evidence>
<evidence type="ECO:0000256" key="9">
    <source>
        <dbReference type="SAM" id="MobiDB-lite"/>
    </source>
</evidence>
<dbReference type="InterPro" id="IPR000175">
    <property type="entry name" value="Na/ntran_symport"/>
</dbReference>
<keyword evidence="8" id="KW-0769">Symport</keyword>
<dbReference type="Proteomes" id="UP001066276">
    <property type="component" value="Chromosome 2_1"/>
</dbReference>
<feature type="transmembrane region" description="Helical" evidence="10">
    <location>
        <begin position="576"/>
        <end position="597"/>
    </location>
</feature>
<reference evidence="11" key="1">
    <citation type="journal article" date="2022" name="bioRxiv">
        <title>Sequencing and chromosome-scale assembly of the giantPleurodeles waltlgenome.</title>
        <authorList>
            <person name="Brown T."/>
            <person name="Elewa A."/>
            <person name="Iarovenko S."/>
            <person name="Subramanian E."/>
            <person name="Araus A.J."/>
            <person name="Petzold A."/>
            <person name="Susuki M."/>
            <person name="Suzuki K.-i.T."/>
            <person name="Hayashi T."/>
            <person name="Toyoda A."/>
            <person name="Oliveira C."/>
            <person name="Osipova E."/>
            <person name="Leigh N.D."/>
            <person name="Simon A."/>
            <person name="Yun M.H."/>
        </authorList>
    </citation>
    <scope>NUCLEOTIDE SEQUENCE</scope>
    <source>
        <strain evidence="11">20211129_DDA</strain>
        <tissue evidence="11">Liver</tissue>
    </source>
</reference>
<dbReference type="GO" id="GO:1901235">
    <property type="term" value="F:(R)-carnitine transmembrane transporter activity"/>
    <property type="evidence" value="ECO:0007669"/>
    <property type="project" value="TreeGrafter"/>
</dbReference>
<dbReference type="PANTHER" id="PTHR11616">
    <property type="entry name" value="SODIUM/CHLORIDE DEPENDENT TRANSPORTER"/>
    <property type="match status" value="1"/>
</dbReference>
<keyword evidence="4 10" id="KW-1133">Transmembrane helix</keyword>
<feature type="transmembrane region" description="Helical" evidence="10">
    <location>
        <begin position="140"/>
        <end position="171"/>
    </location>
</feature>
<comment type="subcellular location">
    <subcellularLocation>
        <location evidence="1">Membrane</location>
        <topology evidence="1">Multi-pass membrane protein</topology>
    </subcellularLocation>
</comment>
<dbReference type="GO" id="GO:0015374">
    <property type="term" value="F:neutral, basic amino acid:sodium:chloride symporter activity"/>
    <property type="evidence" value="ECO:0007669"/>
    <property type="project" value="TreeGrafter"/>
</dbReference>
<dbReference type="AlphaFoldDB" id="A0AAV7VEP7"/>
<dbReference type="SUPFAM" id="SSF161070">
    <property type="entry name" value="SNF-like"/>
    <property type="match status" value="1"/>
</dbReference>
<dbReference type="GO" id="GO:0001761">
    <property type="term" value="F:beta-alanine transmembrane transporter activity"/>
    <property type="evidence" value="ECO:0007669"/>
    <property type="project" value="TreeGrafter"/>
</dbReference>
<dbReference type="GO" id="GO:0046872">
    <property type="term" value="F:metal ion binding"/>
    <property type="evidence" value="ECO:0007669"/>
    <property type="project" value="UniProtKB-KW"/>
</dbReference>
<feature type="transmembrane region" description="Helical" evidence="10">
    <location>
        <begin position="359"/>
        <end position="380"/>
    </location>
</feature>
<evidence type="ECO:0000313" key="11">
    <source>
        <dbReference type="EMBL" id="KAJ1198534.1"/>
    </source>
</evidence>
<feature type="binding site" evidence="6">
    <location>
        <position position="80"/>
    </location>
    <ligand>
        <name>Na(+)</name>
        <dbReference type="ChEBI" id="CHEBI:29101"/>
        <label>1</label>
    </ligand>
</feature>
<dbReference type="PANTHER" id="PTHR11616:SF286">
    <property type="entry name" value="SODIUM- AND CHLORIDE-DEPENDENT NEUTRAL AND BASIC AMINO ACID TRANSPORTER B(0+)"/>
    <property type="match status" value="1"/>
</dbReference>
<feature type="binding site" evidence="6">
    <location>
        <position position="78"/>
    </location>
    <ligand>
        <name>Na(+)</name>
        <dbReference type="ChEBI" id="CHEBI:29101"/>
        <label>1</label>
    </ligand>
</feature>
<feature type="binding site" evidence="6">
    <location>
        <position position="81"/>
    </location>
    <ligand>
        <name>Na(+)</name>
        <dbReference type="ChEBI" id="CHEBI:29101"/>
        <label>1</label>
    </ligand>
</feature>
<feature type="transmembrane region" description="Helical" evidence="10">
    <location>
        <begin position="534"/>
        <end position="556"/>
    </location>
</feature>
<feature type="transmembrane region" description="Helical" evidence="10">
    <location>
        <begin position="418"/>
        <end position="439"/>
    </location>
</feature>
<evidence type="ECO:0000256" key="3">
    <source>
        <dbReference type="ARBA" id="ARBA00022692"/>
    </source>
</evidence>